<keyword evidence="2" id="KW-0012">Acyltransferase</keyword>
<evidence type="ECO:0000256" key="2">
    <source>
        <dbReference type="ARBA" id="ARBA00023315"/>
    </source>
</evidence>
<dbReference type="InterPro" id="IPR051283">
    <property type="entry name" value="Sec_Metabolite_Acyltrans"/>
</dbReference>
<accession>A0A0D1YWA9</accession>
<dbReference type="PANTHER" id="PTHR31896:SF64">
    <property type="entry name" value="TRICHOTHECENE 3-O-ACETYLTRANSFERASE"/>
    <property type="match status" value="1"/>
</dbReference>
<dbReference type="Proteomes" id="UP000053599">
    <property type="component" value="Unassembled WGS sequence"/>
</dbReference>
<feature type="compositionally biased region" description="Low complexity" evidence="3">
    <location>
        <begin position="62"/>
        <end position="86"/>
    </location>
</feature>
<gene>
    <name evidence="4" type="ORF">PV11_06697</name>
</gene>
<evidence type="ECO:0008006" key="6">
    <source>
        <dbReference type="Google" id="ProtNLM"/>
    </source>
</evidence>
<reference evidence="4 5" key="1">
    <citation type="submission" date="2015-01" db="EMBL/GenBank/DDBJ databases">
        <title>The Genome Sequence of Exophiala sideris CBS121828.</title>
        <authorList>
            <consortium name="The Broad Institute Genomics Platform"/>
            <person name="Cuomo C."/>
            <person name="de Hoog S."/>
            <person name="Gorbushina A."/>
            <person name="Stielow B."/>
            <person name="Teixiera M."/>
            <person name="Abouelleil A."/>
            <person name="Chapman S.B."/>
            <person name="Priest M."/>
            <person name="Young S.K."/>
            <person name="Wortman J."/>
            <person name="Nusbaum C."/>
            <person name="Birren B."/>
        </authorList>
    </citation>
    <scope>NUCLEOTIDE SEQUENCE [LARGE SCALE GENOMIC DNA]</scope>
    <source>
        <strain evidence="4 5">CBS 121828</strain>
    </source>
</reference>
<evidence type="ECO:0000256" key="3">
    <source>
        <dbReference type="SAM" id="MobiDB-lite"/>
    </source>
</evidence>
<dbReference type="AlphaFoldDB" id="A0A0D1YWA9"/>
<keyword evidence="1" id="KW-0808">Transferase</keyword>
<dbReference type="EMBL" id="KN846953">
    <property type="protein sequence ID" value="KIV79113.1"/>
    <property type="molecule type" value="Genomic_DNA"/>
</dbReference>
<dbReference type="InterPro" id="IPR023213">
    <property type="entry name" value="CAT-like_dom_sf"/>
</dbReference>
<dbReference type="OrthoDB" id="1862401at2759"/>
<evidence type="ECO:0000313" key="4">
    <source>
        <dbReference type="EMBL" id="KIV79113.1"/>
    </source>
</evidence>
<feature type="region of interest" description="Disordered" evidence="3">
    <location>
        <begin position="48"/>
        <end position="98"/>
    </location>
</feature>
<proteinExistence type="predicted"/>
<dbReference type="STRING" id="1016849.A0A0D1YWA9"/>
<evidence type="ECO:0000256" key="1">
    <source>
        <dbReference type="ARBA" id="ARBA00022679"/>
    </source>
</evidence>
<dbReference type="Pfam" id="PF02458">
    <property type="entry name" value="Transferase"/>
    <property type="match status" value="1"/>
</dbReference>
<evidence type="ECO:0000313" key="5">
    <source>
        <dbReference type="Proteomes" id="UP000053599"/>
    </source>
</evidence>
<dbReference type="PANTHER" id="PTHR31896">
    <property type="entry name" value="FAMILY REGULATORY PROTEIN, PUTATIVE (AFU_ORTHOLOGUE AFUA_3G14730)-RELATED"/>
    <property type="match status" value="1"/>
</dbReference>
<organism evidence="4 5">
    <name type="scientific">Exophiala sideris</name>
    <dbReference type="NCBI Taxonomy" id="1016849"/>
    <lineage>
        <taxon>Eukaryota</taxon>
        <taxon>Fungi</taxon>
        <taxon>Dikarya</taxon>
        <taxon>Ascomycota</taxon>
        <taxon>Pezizomycotina</taxon>
        <taxon>Eurotiomycetes</taxon>
        <taxon>Chaetothyriomycetidae</taxon>
        <taxon>Chaetothyriales</taxon>
        <taxon>Herpotrichiellaceae</taxon>
        <taxon>Exophiala</taxon>
    </lineage>
</organism>
<sequence>MLLLHRYAQTPLWKEPMKRLSSLDFNLTCRSCSQSDESHLSRSAHIVADKDLNQPNIHGDDSMSSASPLSASPGSDSPSRTSSESAMHQGRMATGGSETHVDLADTGLLHLDNEKGAPLGTAGHVNRQHIINLSSIEHCMPRAYIRICLAYRLSSKDMLSEVQTKLNNFVRKTVDAKPYLSGFVVAVKEPNKQVGAVKIQFSDQDFIEYPKVRVRHLSRQEVPYTYDQLNEMGMPPSVLKPDLVSALTEAADDERAPVFRVQANVVEGGLIVSVYLHHCISDGTGFALLTSGSVLNDDFTFDRHLNGKGHRMPSLSERLDAFAHHQSIVRQELSYSLANQINDRHLKCKVIKSAGELNEGSKVKGRGCIVSISLEKLAGLKSALEGHAESSFITQNDALLALLWHSMTRARIPSLASSESLITESKLLIPVNIRNKLKKPLSASYFGAAVDFASARMQLSHLANADNAALAQSAVVIRKAINNVDEPYIRQAIALARYADPKIDARDLQASNMDRSTGADMYVTSWEKLNCYDATFEMELGQPDWVRKPWSKDPGSCIVLPRDERKPYLEVVIQMTEGDMARLLDDSEFMRHVSRVID</sequence>
<dbReference type="Gene3D" id="3.30.559.10">
    <property type="entry name" value="Chloramphenicol acetyltransferase-like domain"/>
    <property type="match status" value="2"/>
</dbReference>
<protein>
    <recommendedName>
        <fullName evidence="6">Condensation domain-containing protein</fullName>
    </recommendedName>
</protein>
<dbReference type="HOGENOM" id="CLU_026450_3_0_1"/>
<dbReference type="GO" id="GO:0016746">
    <property type="term" value="F:acyltransferase activity"/>
    <property type="evidence" value="ECO:0007669"/>
    <property type="project" value="UniProtKB-KW"/>
</dbReference>
<name>A0A0D1YWA9_9EURO</name>